<organism evidence="2 3">
    <name type="scientific">Blautia obeum</name>
    <dbReference type="NCBI Taxonomy" id="40520"/>
    <lineage>
        <taxon>Bacteria</taxon>
        <taxon>Bacillati</taxon>
        <taxon>Bacillota</taxon>
        <taxon>Clostridia</taxon>
        <taxon>Lachnospirales</taxon>
        <taxon>Lachnospiraceae</taxon>
        <taxon>Blautia</taxon>
    </lineage>
</organism>
<gene>
    <name evidence="2" type="ORF">ERS852476_02059</name>
</gene>
<proteinExistence type="predicted"/>
<dbReference type="Proteomes" id="UP000095645">
    <property type="component" value="Unassembled WGS sequence"/>
</dbReference>
<evidence type="ECO:0000313" key="3">
    <source>
        <dbReference type="Proteomes" id="UP000095645"/>
    </source>
</evidence>
<sequence>MKGIVIELEKEALNEQASVESLLRKAYLVARKLKLEEFEEWINNEQNGYKGNAPDYRMINGEYKAWNPYRGWIPVILSPKLGEVASRIPLNQSVSALREIYTSHENSIQFTLNTKMNALLNQSTDGFETRFVFETSRSEIYRILSTVRNKILEWALFLEENEIIGEGMTFTDKEKKKAQEIKIINNYTNNFYSDVSDIEMKQG</sequence>
<name>A0A174CRS6_9FIRM</name>
<reference evidence="2 3" key="1">
    <citation type="submission" date="2015-09" db="EMBL/GenBank/DDBJ databases">
        <authorList>
            <consortium name="Pathogen Informatics"/>
        </authorList>
    </citation>
    <scope>NUCLEOTIDE SEQUENCE [LARGE SCALE GENOMIC DNA]</scope>
    <source>
        <strain evidence="2 3">2789STDY5834861</strain>
    </source>
</reference>
<protein>
    <recommendedName>
        <fullName evidence="1">AbiTii domain-containing protein</fullName>
    </recommendedName>
</protein>
<accession>A0A174CRS6</accession>
<dbReference type="AlphaFoldDB" id="A0A174CRS6"/>
<dbReference type="Pfam" id="PF18864">
    <property type="entry name" value="AbiTii"/>
    <property type="match status" value="1"/>
</dbReference>
<dbReference type="EMBL" id="CYZP01000016">
    <property type="protein sequence ID" value="CUO16261.1"/>
    <property type="molecule type" value="Genomic_DNA"/>
</dbReference>
<evidence type="ECO:0000313" key="2">
    <source>
        <dbReference type="EMBL" id="CUO16261.1"/>
    </source>
</evidence>
<dbReference type="RefSeq" id="WP_055058155.1">
    <property type="nucleotide sequence ID" value="NZ_CYZP01000016.1"/>
</dbReference>
<feature type="domain" description="AbiTii" evidence="1">
    <location>
        <begin position="4"/>
        <end position="182"/>
    </location>
</feature>
<dbReference type="InterPro" id="IPR041304">
    <property type="entry name" value="AbiTii"/>
</dbReference>
<evidence type="ECO:0000259" key="1">
    <source>
        <dbReference type="Pfam" id="PF18864"/>
    </source>
</evidence>